<comment type="catalytic activity">
    <reaction evidence="1">
        <text>S-ubiquitinyl-[E2 ubiquitin-conjugating enzyme]-L-cysteine + [acceptor protein]-L-lysine = [E2 ubiquitin-conjugating enzyme]-L-cysteine + N(6)-ubiquitinyl-[acceptor protein]-L-lysine.</text>
        <dbReference type="EC" id="2.3.2.26"/>
    </reaction>
</comment>
<dbReference type="InterPro" id="IPR000569">
    <property type="entry name" value="HECT_dom"/>
</dbReference>
<evidence type="ECO:0000313" key="8">
    <source>
        <dbReference type="EMBL" id="CAF5079280.1"/>
    </source>
</evidence>
<keyword evidence="4" id="KW-0808">Transferase</keyword>
<dbReference type="PANTHER" id="PTHR11254">
    <property type="entry name" value="HECT DOMAIN UBIQUITIN-PROTEIN LIGASE"/>
    <property type="match status" value="1"/>
</dbReference>
<comment type="caution">
    <text evidence="6">Lacks conserved residue(s) required for the propagation of feature annotation.</text>
</comment>
<gene>
    <name evidence="8" type="ORF">BYL167_LOCUS61715</name>
    <name evidence="9" type="ORF">GIL414_LOCUS87119</name>
</gene>
<sequence>LGKPLTIYDLESLDPEFYNGLLWIRENNLDLNENLELYFNASFDFLGKIESIELKTGGNDIKLTEENKAEYIELMTKWRFTRCVEEQTKAFLYGFNEVSSPESFFIQCKLDVHHSFAHNSLDYVNTYLIWHFLP</sequence>
<comment type="caution">
    <text evidence="8">The sequence shown here is derived from an EMBL/GenBank/DDBJ whole genome shotgun (WGS) entry which is preliminary data.</text>
</comment>
<feature type="domain" description="HECT" evidence="7">
    <location>
        <begin position="1"/>
        <end position="124"/>
    </location>
</feature>
<dbReference type="InterPro" id="IPR050409">
    <property type="entry name" value="E3_ubiq-protein_ligase"/>
</dbReference>
<dbReference type="GO" id="GO:0016567">
    <property type="term" value="P:protein ubiquitination"/>
    <property type="evidence" value="ECO:0007669"/>
    <property type="project" value="TreeGrafter"/>
</dbReference>
<dbReference type="Gene3D" id="3.90.1750.10">
    <property type="entry name" value="Hect, E3 ligase catalytic domains"/>
    <property type="match status" value="1"/>
</dbReference>
<dbReference type="EC" id="2.3.2.26" evidence="3"/>
<accession>A0A8S3ERE6</accession>
<evidence type="ECO:0000313" key="9">
    <source>
        <dbReference type="EMBL" id="CAF5226440.1"/>
    </source>
</evidence>
<evidence type="ECO:0000256" key="2">
    <source>
        <dbReference type="ARBA" id="ARBA00004906"/>
    </source>
</evidence>
<dbReference type="GO" id="GO:0043161">
    <property type="term" value="P:proteasome-mediated ubiquitin-dependent protein catabolic process"/>
    <property type="evidence" value="ECO:0007669"/>
    <property type="project" value="TreeGrafter"/>
</dbReference>
<dbReference type="Pfam" id="PF00632">
    <property type="entry name" value="HECT"/>
    <property type="match status" value="1"/>
</dbReference>
<organism evidence="8 10">
    <name type="scientific">Rotaria magnacalcarata</name>
    <dbReference type="NCBI Taxonomy" id="392030"/>
    <lineage>
        <taxon>Eukaryota</taxon>
        <taxon>Metazoa</taxon>
        <taxon>Spiralia</taxon>
        <taxon>Gnathifera</taxon>
        <taxon>Rotifera</taxon>
        <taxon>Eurotatoria</taxon>
        <taxon>Bdelloidea</taxon>
        <taxon>Philodinida</taxon>
        <taxon>Philodinidae</taxon>
        <taxon>Rotaria</taxon>
    </lineage>
</organism>
<dbReference type="EMBL" id="CAJOBJ010378311">
    <property type="protein sequence ID" value="CAF5226440.1"/>
    <property type="molecule type" value="Genomic_DNA"/>
</dbReference>
<dbReference type="Gene3D" id="3.30.2160.10">
    <property type="entry name" value="Hect, E3 ligase catalytic domain"/>
    <property type="match status" value="1"/>
</dbReference>
<keyword evidence="5 6" id="KW-0833">Ubl conjugation pathway</keyword>
<dbReference type="PROSITE" id="PS50237">
    <property type="entry name" value="HECT"/>
    <property type="match status" value="1"/>
</dbReference>
<evidence type="ECO:0000256" key="1">
    <source>
        <dbReference type="ARBA" id="ARBA00000885"/>
    </source>
</evidence>
<comment type="pathway">
    <text evidence="2">Protein modification; protein ubiquitination.</text>
</comment>
<evidence type="ECO:0000256" key="5">
    <source>
        <dbReference type="ARBA" id="ARBA00022786"/>
    </source>
</evidence>
<reference evidence="8" key="1">
    <citation type="submission" date="2021-02" db="EMBL/GenBank/DDBJ databases">
        <authorList>
            <person name="Nowell W R."/>
        </authorList>
    </citation>
    <scope>NUCLEOTIDE SEQUENCE</scope>
</reference>
<dbReference type="GO" id="GO:0061630">
    <property type="term" value="F:ubiquitin protein ligase activity"/>
    <property type="evidence" value="ECO:0007669"/>
    <property type="project" value="UniProtKB-EC"/>
</dbReference>
<feature type="non-terminal residue" evidence="8">
    <location>
        <position position="1"/>
    </location>
</feature>
<protein>
    <recommendedName>
        <fullName evidence="3">HECT-type E3 ubiquitin transferase</fullName>
        <ecNumber evidence="3">2.3.2.26</ecNumber>
    </recommendedName>
</protein>
<dbReference type="AlphaFoldDB" id="A0A8S3ERE6"/>
<evidence type="ECO:0000313" key="10">
    <source>
        <dbReference type="Proteomes" id="UP000681967"/>
    </source>
</evidence>
<name>A0A8S3ERE6_9BILA</name>
<proteinExistence type="predicted"/>
<dbReference type="FunFam" id="3.30.2160.10:FF:000003">
    <property type="entry name" value="E3 ubiquitin-protein ligase"/>
    <property type="match status" value="1"/>
</dbReference>
<dbReference type="GO" id="GO:0005737">
    <property type="term" value="C:cytoplasm"/>
    <property type="evidence" value="ECO:0007669"/>
    <property type="project" value="TreeGrafter"/>
</dbReference>
<dbReference type="EMBL" id="CAJOBH010233148">
    <property type="protein sequence ID" value="CAF5079280.1"/>
    <property type="molecule type" value="Genomic_DNA"/>
</dbReference>
<dbReference type="Proteomes" id="UP000681967">
    <property type="component" value="Unassembled WGS sequence"/>
</dbReference>
<dbReference type="InterPro" id="IPR035983">
    <property type="entry name" value="Hect_E3_ubiquitin_ligase"/>
</dbReference>
<evidence type="ECO:0000256" key="3">
    <source>
        <dbReference type="ARBA" id="ARBA00012485"/>
    </source>
</evidence>
<evidence type="ECO:0000259" key="7">
    <source>
        <dbReference type="PROSITE" id="PS50237"/>
    </source>
</evidence>
<evidence type="ECO:0000256" key="6">
    <source>
        <dbReference type="PROSITE-ProRule" id="PRU00104"/>
    </source>
</evidence>
<dbReference type="PANTHER" id="PTHR11254:SF429">
    <property type="entry name" value="E3 UBIQUITIN-PROTEIN LIGASE SU(DX)"/>
    <property type="match status" value="1"/>
</dbReference>
<evidence type="ECO:0000256" key="4">
    <source>
        <dbReference type="ARBA" id="ARBA00022679"/>
    </source>
</evidence>
<dbReference type="SUPFAM" id="SSF56204">
    <property type="entry name" value="Hect, E3 ligase catalytic domain"/>
    <property type="match status" value="1"/>
</dbReference>
<dbReference type="Proteomes" id="UP000681720">
    <property type="component" value="Unassembled WGS sequence"/>
</dbReference>